<dbReference type="Pfam" id="PF12802">
    <property type="entry name" value="MarR_2"/>
    <property type="match status" value="1"/>
</dbReference>
<dbReference type="RefSeq" id="WP_073259548.1">
    <property type="nucleotide sequence ID" value="NZ_FRCS01000006.1"/>
</dbReference>
<dbReference type="EMBL" id="FRCS01000006">
    <property type="protein sequence ID" value="SHN39188.1"/>
    <property type="molecule type" value="Genomic_DNA"/>
</dbReference>
<evidence type="ECO:0000313" key="2">
    <source>
        <dbReference type="EMBL" id="SHN39188.1"/>
    </source>
</evidence>
<dbReference type="PANTHER" id="PTHR33164">
    <property type="entry name" value="TRANSCRIPTIONAL REGULATOR, MARR FAMILY"/>
    <property type="match status" value="1"/>
</dbReference>
<dbReference type="Gene3D" id="1.10.10.10">
    <property type="entry name" value="Winged helix-like DNA-binding domain superfamily/Winged helix DNA-binding domain"/>
    <property type="match status" value="1"/>
</dbReference>
<sequence>MTSDAGPDALLDALVRSSFLVMGVLTRIGAEHDLSLTQLRVLGILRDRRARMSELAAYLGLDKSTMSGLIDRAERRGLLARGKNPSDGRAVDVFMTPAGLELTERVEDAVRRALAPATGRLAPPERDQLTQLLELVLLPAADARPH</sequence>
<feature type="domain" description="HTH marR-type" evidence="1">
    <location>
        <begin position="7"/>
        <end position="138"/>
    </location>
</feature>
<gene>
    <name evidence="2" type="ORF">SAMN05443668_106217</name>
</gene>
<dbReference type="InterPro" id="IPR000835">
    <property type="entry name" value="HTH_MarR-typ"/>
</dbReference>
<dbReference type="InterPro" id="IPR039422">
    <property type="entry name" value="MarR/SlyA-like"/>
</dbReference>
<dbReference type="SMART" id="SM00347">
    <property type="entry name" value="HTH_MARR"/>
    <property type="match status" value="1"/>
</dbReference>
<dbReference type="PROSITE" id="PS50995">
    <property type="entry name" value="HTH_MARR_2"/>
    <property type="match status" value="1"/>
</dbReference>
<dbReference type="InterPro" id="IPR036388">
    <property type="entry name" value="WH-like_DNA-bd_sf"/>
</dbReference>
<evidence type="ECO:0000313" key="3">
    <source>
        <dbReference type="Proteomes" id="UP000184440"/>
    </source>
</evidence>
<dbReference type="OrthoDB" id="9807800at2"/>
<dbReference type="SUPFAM" id="SSF46785">
    <property type="entry name" value="Winged helix' DNA-binding domain"/>
    <property type="match status" value="1"/>
</dbReference>
<proteinExistence type="predicted"/>
<dbReference type="STRING" id="134849.SAMN05443668_106217"/>
<dbReference type="Proteomes" id="UP000184440">
    <property type="component" value="Unassembled WGS sequence"/>
</dbReference>
<name>A0A1M7R3E3_9ACTN</name>
<accession>A0A1M7R3E3</accession>
<evidence type="ECO:0000259" key="1">
    <source>
        <dbReference type="PROSITE" id="PS50995"/>
    </source>
</evidence>
<dbReference type="PANTHER" id="PTHR33164:SF57">
    <property type="entry name" value="MARR-FAMILY TRANSCRIPTIONAL REGULATOR"/>
    <property type="match status" value="1"/>
</dbReference>
<dbReference type="GO" id="GO:0003677">
    <property type="term" value="F:DNA binding"/>
    <property type="evidence" value="ECO:0007669"/>
    <property type="project" value="UniProtKB-KW"/>
</dbReference>
<dbReference type="GO" id="GO:0003700">
    <property type="term" value="F:DNA-binding transcription factor activity"/>
    <property type="evidence" value="ECO:0007669"/>
    <property type="project" value="InterPro"/>
</dbReference>
<protein>
    <submittedName>
        <fullName evidence="2">DNA-binding transcriptional regulator, MarR family</fullName>
    </submittedName>
</protein>
<dbReference type="AlphaFoldDB" id="A0A1M7R3E3"/>
<dbReference type="InterPro" id="IPR036390">
    <property type="entry name" value="WH_DNA-bd_sf"/>
</dbReference>
<reference evidence="2 3" key="1">
    <citation type="submission" date="2016-11" db="EMBL/GenBank/DDBJ databases">
        <authorList>
            <person name="Jaros S."/>
            <person name="Januszkiewicz K."/>
            <person name="Wedrychowicz H."/>
        </authorList>
    </citation>
    <scope>NUCLEOTIDE SEQUENCE [LARGE SCALE GENOMIC DNA]</scope>
    <source>
        <strain evidence="2 3">DSM 46144</strain>
    </source>
</reference>
<keyword evidence="3" id="KW-1185">Reference proteome</keyword>
<keyword evidence="2" id="KW-0238">DNA-binding</keyword>
<dbReference type="GO" id="GO:0006950">
    <property type="term" value="P:response to stress"/>
    <property type="evidence" value="ECO:0007669"/>
    <property type="project" value="TreeGrafter"/>
</dbReference>
<organism evidence="2 3">
    <name type="scientific">Cryptosporangium aurantiacum</name>
    <dbReference type="NCBI Taxonomy" id="134849"/>
    <lineage>
        <taxon>Bacteria</taxon>
        <taxon>Bacillati</taxon>
        <taxon>Actinomycetota</taxon>
        <taxon>Actinomycetes</taxon>
        <taxon>Cryptosporangiales</taxon>
        <taxon>Cryptosporangiaceae</taxon>
        <taxon>Cryptosporangium</taxon>
    </lineage>
</organism>
<dbReference type="PRINTS" id="PR00598">
    <property type="entry name" value="HTHMARR"/>
</dbReference>